<keyword evidence="3" id="KW-1185">Reference proteome</keyword>
<dbReference type="Pfam" id="PF14009">
    <property type="entry name" value="PADRE"/>
    <property type="match status" value="1"/>
</dbReference>
<protein>
    <submittedName>
        <fullName evidence="2">Uncharacterized protein</fullName>
    </submittedName>
</protein>
<dbReference type="EMBL" id="JASCZI010241845">
    <property type="protein sequence ID" value="MED6207646.1"/>
    <property type="molecule type" value="Genomic_DNA"/>
</dbReference>
<accession>A0ABU6YCJ7</accession>
<dbReference type="Proteomes" id="UP001341840">
    <property type="component" value="Unassembled WGS sequence"/>
</dbReference>
<evidence type="ECO:0000313" key="3">
    <source>
        <dbReference type="Proteomes" id="UP001341840"/>
    </source>
</evidence>
<name>A0ABU6YCJ7_9FABA</name>
<feature type="compositionally biased region" description="Basic residues" evidence="1">
    <location>
        <begin position="23"/>
        <end position="48"/>
    </location>
</feature>
<evidence type="ECO:0000313" key="2">
    <source>
        <dbReference type="EMBL" id="MED6207646.1"/>
    </source>
</evidence>
<evidence type="ECO:0000256" key="1">
    <source>
        <dbReference type="SAM" id="MobiDB-lite"/>
    </source>
</evidence>
<sequence>MLKLFTHSLGGRAESPASDRDHQRRSKSQVKKGNKKQSQVKRGSRTKAKVSPDVSLTSNDFVVRIVHKGGQQEVYQRALPASKLMRKYPGMLVASPEVFKDPHQSVLGPDQVLLLGHKYIIISPRDVDRLKRKHADEENDNLAAIQEVSPAKEIIKDSPRGYQTRERSKASNEANGVQGKEMVETKTNISPNRCKAHEESKKGIEELQEHHGCAKVDFSSPNDKSIKHTRRRKGINNKPFVPPLPRSRIHRGFEWQPKLPTVLELSP</sequence>
<organism evidence="2 3">
    <name type="scientific">Stylosanthes scabra</name>
    <dbReference type="NCBI Taxonomy" id="79078"/>
    <lineage>
        <taxon>Eukaryota</taxon>
        <taxon>Viridiplantae</taxon>
        <taxon>Streptophyta</taxon>
        <taxon>Embryophyta</taxon>
        <taxon>Tracheophyta</taxon>
        <taxon>Spermatophyta</taxon>
        <taxon>Magnoliopsida</taxon>
        <taxon>eudicotyledons</taxon>
        <taxon>Gunneridae</taxon>
        <taxon>Pentapetalae</taxon>
        <taxon>rosids</taxon>
        <taxon>fabids</taxon>
        <taxon>Fabales</taxon>
        <taxon>Fabaceae</taxon>
        <taxon>Papilionoideae</taxon>
        <taxon>50 kb inversion clade</taxon>
        <taxon>dalbergioids sensu lato</taxon>
        <taxon>Dalbergieae</taxon>
        <taxon>Pterocarpus clade</taxon>
        <taxon>Stylosanthes</taxon>
    </lineage>
</organism>
<gene>
    <name evidence="2" type="ORF">PIB30_037623</name>
</gene>
<reference evidence="2 3" key="1">
    <citation type="journal article" date="2023" name="Plants (Basel)">
        <title>Bridging the Gap: Combining Genomics and Transcriptomics Approaches to Understand Stylosanthes scabra, an Orphan Legume from the Brazilian Caatinga.</title>
        <authorList>
            <person name="Ferreira-Neto J.R.C."/>
            <person name="da Silva M.D."/>
            <person name="Binneck E."/>
            <person name="de Melo N.F."/>
            <person name="da Silva R.H."/>
            <person name="de Melo A.L.T.M."/>
            <person name="Pandolfi V."/>
            <person name="Bustamante F.O."/>
            <person name="Brasileiro-Vidal A.C."/>
            <person name="Benko-Iseppon A.M."/>
        </authorList>
    </citation>
    <scope>NUCLEOTIDE SEQUENCE [LARGE SCALE GENOMIC DNA]</scope>
    <source>
        <tissue evidence="2">Leaves</tissue>
    </source>
</reference>
<comment type="caution">
    <text evidence="2">The sequence shown here is derived from an EMBL/GenBank/DDBJ whole genome shotgun (WGS) entry which is preliminary data.</text>
</comment>
<feature type="region of interest" description="Disordered" evidence="1">
    <location>
        <begin position="153"/>
        <end position="180"/>
    </location>
</feature>
<dbReference type="PANTHER" id="PTHR33052">
    <property type="entry name" value="DUF4228 DOMAIN PROTEIN-RELATED"/>
    <property type="match status" value="1"/>
</dbReference>
<feature type="region of interest" description="Disordered" evidence="1">
    <location>
        <begin position="1"/>
        <end position="53"/>
    </location>
</feature>
<feature type="compositionally biased region" description="Basic and acidic residues" evidence="1">
    <location>
        <begin position="153"/>
        <end position="170"/>
    </location>
</feature>
<feature type="region of interest" description="Disordered" evidence="1">
    <location>
        <begin position="212"/>
        <end position="247"/>
    </location>
</feature>
<dbReference type="InterPro" id="IPR025322">
    <property type="entry name" value="PADRE_dom"/>
</dbReference>
<proteinExistence type="predicted"/>